<name>A0AB34FU89_9HYPO</name>
<accession>A0AB34FU89</accession>
<reference evidence="1" key="1">
    <citation type="submission" date="2023-01" db="EMBL/GenBank/DDBJ databases">
        <title>The growth and conidiation of Purpureocillium lavendulum are regulated by nitrogen source and histone H3K14 acetylation.</title>
        <authorList>
            <person name="Tang P."/>
            <person name="Han J."/>
            <person name="Zhang C."/>
            <person name="Tang P."/>
            <person name="Qi F."/>
            <person name="Zhang K."/>
            <person name="Liang L."/>
        </authorList>
    </citation>
    <scope>NUCLEOTIDE SEQUENCE</scope>
    <source>
        <strain evidence="1">YMF1.00683</strain>
    </source>
</reference>
<evidence type="ECO:0000313" key="2">
    <source>
        <dbReference type="Proteomes" id="UP001163105"/>
    </source>
</evidence>
<sequence>MWKLDTEPHEDKYAEDQYIEVAASEDQYEHLFGLLNKTDQHFRSVDDGQFCGIMGTTNLLVNFTETYAPLMRINNNEPALPAHENPCNVSKNALLTRAGLLLWQYQLTKGWDLLQQQGAAIINDTSTACFVNNTMRTVDAFNVLEKASTQFSESHTSRHLISSGIGGVVQAIANVRTYMPPDFAFGLESSEEFEELSSKTVGAWDTDGVADRCADDIELELRGVIPQ</sequence>
<evidence type="ECO:0000313" key="1">
    <source>
        <dbReference type="EMBL" id="KAJ6442672.1"/>
    </source>
</evidence>
<protein>
    <submittedName>
        <fullName evidence="1">Uncharacterized protein</fullName>
    </submittedName>
</protein>
<dbReference type="EMBL" id="JAQHRD010000003">
    <property type="protein sequence ID" value="KAJ6442672.1"/>
    <property type="molecule type" value="Genomic_DNA"/>
</dbReference>
<dbReference type="Proteomes" id="UP001163105">
    <property type="component" value="Unassembled WGS sequence"/>
</dbReference>
<proteinExistence type="predicted"/>
<organism evidence="1 2">
    <name type="scientific">Purpureocillium lavendulum</name>
    <dbReference type="NCBI Taxonomy" id="1247861"/>
    <lineage>
        <taxon>Eukaryota</taxon>
        <taxon>Fungi</taxon>
        <taxon>Dikarya</taxon>
        <taxon>Ascomycota</taxon>
        <taxon>Pezizomycotina</taxon>
        <taxon>Sordariomycetes</taxon>
        <taxon>Hypocreomycetidae</taxon>
        <taxon>Hypocreales</taxon>
        <taxon>Ophiocordycipitaceae</taxon>
        <taxon>Purpureocillium</taxon>
    </lineage>
</organism>
<keyword evidence="2" id="KW-1185">Reference proteome</keyword>
<comment type="caution">
    <text evidence="1">The sequence shown here is derived from an EMBL/GenBank/DDBJ whole genome shotgun (WGS) entry which is preliminary data.</text>
</comment>
<dbReference type="AlphaFoldDB" id="A0AB34FU89"/>
<gene>
    <name evidence="1" type="ORF">O9K51_03847</name>
</gene>